<gene>
    <name evidence="2" type="ORF">GCM10010517_70900</name>
</gene>
<protein>
    <recommendedName>
        <fullName evidence="4">Hemerythrin</fullName>
    </recommendedName>
</protein>
<proteinExistence type="predicted"/>
<name>A0ABN3W7K3_9ACTN</name>
<evidence type="ECO:0008006" key="4">
    <source>
        <dbReference type="Google" id="ProtNLM"/>
    </source>
</evidence>
<sequence>MITFPPEPAAVFERALVCAYTSLTRDERPITWPVTPYVGSRGTLDVTTGLAYPDKAERARRDPRVALLYTDGPVVLVQGRATVRDADLQANTDRYVRESLAKAPSALSRLPSFMFRRFTWYFARIYIEVTPERLIWWPDGDLTRQPRTWSCPATAPASDRPPSGPRLPGRTIPPADWRPHARRARSLGTPIVSLMSGGLPVVVPARAYTATPTGYELRLPAGVKAADGPVCLTFHQHGPQMEWQENVVLLGTATGHDDHLTVTVERALTDWSLPAGRRRRNRSFFGHGKLLKPRLEAEAARRAQPVPILRRP</sequence>
<dbReference type="SUPFAM" id="SSF50475">
    <property type="entry name" value="FMN-binding split barrel"/>
    <property type="match status" value="1"/>
</dbReference>
<dbReference type="InterPro" id="IPR012349">
    <property type="entry name" value="Split_barrel_FMN-bd"/>
</dbReference>
<evidence type="ECO:0000256" key="1">
    <source>
        <dbReference type="SAM" id="MobiDB-lite"/>
    </source>
</evidence>
<comment type="caution">
    <text evidence="2">The sequence shown here is derived from an EMBL/GenBank/DDBJ whole genome shotgun (WGS) entry which is preliminary data.</text>
</comment>
<feature type="region of interest" description="Disordered" evidence="1">
    <location>
        <begin position="147"/>
        <end position="177"/>
    </location>
</feature>
<evidence type="ECO:0000313" key="2">
    <source>
        <dbReference type="EMBL" id="GAA2904793.1"/>
    </source>
</evidence>
<dbReference type="Proteomes" id="UP001500831">
    <property type="component" value="Unassembled WGS sequence"/>
</dbReference>
<reference evidence="2 3" key="1">
    <citation type="journal article" date="2019" name="Int. J. Syst. Evol. Microbiol.">
        <title>The Global Catalogue of Microorganisms (GCM) 10K type strain sequencing project: providing services to taxonomists for standard genome sequencing and annotation.</title>
        <authorList>
            <consortium name="The Broad Institute Genomics Platform"/>
            <consortium name="The Broad Institute Genome Sequencing Center for Infectious Disease"/>
            <person name="Wu L."/>
            <person name="Ma J."/>
        </authorList>
    </citation>
    <scope>NUCLEOTIDE SEQUENCE [LARGE SCALE GENOMIC DNA]</scope>
    <source>
        <strain evidence="2 3">JCM 6242</strain>
    </source>
</reference>
<accession>A0ABN3W7K3</accession>
<evidence type="ECO:0000313" key="3">
    <source>
        <dbReference type="Proteomes" id="UP001500831"/>
    </source>
</evidence>
<organism evidence="2 3">
    <name type="scientific">Streptosporangium fragile</name>
    <dbReference type="NCBI Taxonomy" id="46186"/>
    <lineage>
        <taxon>Bacteria</taxon>
        <taxon>Bacillati</taxon>
        <taxon>Actinomycetota</taxon>
        <taxon>Actinomycetes</taxon>
        <taxon>Streptosporangiales</taxon>
        <taxon>Streptosporangiaceae</taxon>
        <taxon>Streptosporangium</taxon>
    </lineage>
</organism>
<dbReference type="RefSeq" id="WP_344980686.1">
    <property type="nucleotide sequence ID" value="NZ_BAAAVI010000080.1"/>
</dbReference>
<dbReference type="EMBL" id="BAAAVI010000080">
    <property type="protein sequence ID" value="GAA2904793.1"/>
    <property type="molecule type" value="Genomic_DNA"/>
</dbReference>
<keyword evidence="3" id="KW-1185">Reference proteome</keyword>
<dbReference type="Gene3D" id="2.30.110.10">
    <property type="entry name" value="Electron Transport, Fmn-binding Protein, Chain A"/>
    <property type="match status" value="1"/>
</dbReference>